<dbReference type="PANTHER" id="PTHR30069">
    <property type="entry name" value="TONB-DEPENDENT OUTER MEMBRANE RECEPTOR"/>
    <property type="match status" value="1"/>
</dbReference>
<keyword evidence="6 13" id="KW-0732">Signal</keyword>
<keyword evidence="9" id="KW-0675">Receptor</keyword>
<keyword evidence="7 12" id="KW-0798">TonB box</keyword>
<keyword evidence="4 11" id="KW-1134">Transmembrane beta strand</keyword>
<feature type="chain" id="PRO_5046258632" description="TonB-dependent receptor" evidence="13">
    <location>
        <begin position="24"/>
        <end position="732"/>
    </location>
</feature>
<name>A0ABQ2XT68_9BURK</name>
<dbReference type="PANTHER" id="PTHR30069:SF29">
    <property type="entry name" value="HEMOGLOBIN AND HEMOGLOBIN-HAPTOGLOBIN-BINDING PROTEIN 1-RELATED"/>
    <property type="match status" value="1"/>
</dbReference>
<protein>
    <recommendedName>
        <fullName evidence="18">TonB-dependent receptor</fullName>
    </recommendedName>
</protein>
<dbReference type="InterPro" id="IPR000531">
    <property type="entry name" value="Beta-barrel_TonB"/>
</dbReference>
<dbReference type="InterPro" id="IPR036942">
    <property type="entry name" value="Beta-barrel_TonB_sf"/>
</dbReference>
<dbReference type="InterPro" id="IPR037066">
    <property type="entry name" value="Plug_dom_sf"/>
</dbReference>
<dbReference type="RefSeq" id="WP_189355484.1">
    <property type="nucleotide sequence ID" value="NZ_BMYU01000001.1"/>
</dbReference>
<keyword evidence="10 11" id="KW-0998">Cell outer membrane</keyword>
<sequence length="732" mass="81297">MPYPMSSVLTLLLSNVLVVSAHAQQAPAPQTAPATPAVKAAGQQEPQKVEVQARGEVQAARQEAAARTIISNADLVKFGDTNILDAMRKVPGVQVNNNKIQLAGLNANYTQVLIDGEPPRGVNVEDIPMQMIDRIEIYRTANAQFSTQAVGGTVNIILKRSAATSQPMRSIKLTAGYNQREQGTVEFNDSGKNGNLSHNVAVTASLNNIGSGVPRTTLTEQSIADSNGKILQQYNSNMDKRMSDRDIRIVPRFTYKTANNINLISTTMFAHANGEADSGRAYQFLQGPVLDIGSIRYHDTNNRTSLNSTLRAMASLDNDIKLDISGGFHANRMKNGQTSSNFAPDGKLSFDRNYDTNVRVLGGHTSGKVSFPTNAEHDIVVGWTGSRTVVNIDRDQTDIPAGGAAVFLPQNARNELTKAAIYAQDEWKFQKNSSLYLGLRWESLGIASEGSAQQKSDYNTSVLSPIVQTMWQLNPENTDRIRVGLARTYQAPNDFYLVSPKIYSVNNSIQNPNFVGNPTLRPELAWGLDTAFEHNGKDGLNYSARAKIQQINDLHRETLYFDNNAWWKKYVNAGSARGASLELSTQFPLKRFMTDAPDLDVSLTYIHFWSDVKGFPEPYNQLNPYTYQFTLNMNYRMKALPVTMGMNARLQDAHWQQISLTDREYVKSPATLDLYAMWKIDKQSSLRLAVNNITNSNMTDQTVISNVPGFISSTRTQNERARQINLSYEHKF</sequence>
<evidence type="ECO:0000256" key="13">
    <source>
        <dbReference type="SAM" id="SignalP"/>
    </source>
</evidence>
<evidence type="ECO:0000256" key="9">
    <source>
        <dbReference type="ARBA" id="ARBA00023170"/>
    </source>
</evidence>
<dbReference type="SUPFAM" id="SSF56935">
    <property type="entry name" value="Porins"/>
    <property type="match status" value="1"/>
</dbReference>
<gene>
    <name evidence="16" type="ORF">GCM10010946_05710</name>
</gene>
<accession>A0ABQ2XT68</accession>
<feature type="signal peptide" evidence="13">
    <location>
        <begin position="1"/>
        <end position="23"/>
    </location>
</feature>
<evidence type="ECO:0008006" key="18">
    <source>
        <dbReference type="Google" id="ProtNLM"/>
    </source>
</evidence>
<feature type="domain" description="TonB-dependent receptor plug" evidence="15">
    <location>
        <begin position="61"/>
        <end position="153"/>
    </location>
</feature>
<keyword evidence="5 11" id="KW-0812">Transmembrane</keyword>
<evidence type="ECO:0000256" key="8">
    <source>
        <dbReference type="ARBA" id="ARBA00023136"/>
    </source>
</evidence>
<comment type="similarity">
    <text evidence="2 11 12">Belongs to the TonB-dependent receptor family.</text>
</comment>
<evidence type="ECO:0000256" key="3">
    <source>
        <dbReference type="ARBA" id="ARBA00022448"/>
    </source>
</evidence>
<evidence type="ECO:0000313" key="17">
    <source>
        <dbReference type="Proteomes" id="UP000653343"/>
    </source>
</evidence>
<evidence type="ECO:0000256" key="5">
    <source>
        <dbReference type="ARBA" id="ARBA00022692"/>
    </source>
</evidence>
<dbReference type="Gene3D" id="2.170.130.10">
    <property type="entry name" value="TonB-dependent receptor, plug domain"/>
    <property type="match status" value="1"/>
</dbReference>
<evidence type="ECO:0000256" key="10">
    <source>
        <dbReference type="ARBA" id="ARBA00023237"/>
    </source>
</evidence>
<reference evidence="17" key="1">
    <citation type="journal article" date="2019" name="Int. J. Syst. Evol. Microbiol.">
        <title>The Global Catalogue of Microorganisms (GCM) 10K type strain sequencing project: providing services to taxonomists for standard genome sequencing and annotation.</title>
        <authorList>
            <consortium name="The Broad Institute Genomics Platform"/>
            <consortium name="The Broad Institute Genome Sequencing Center for Infectious Disease"/>
            <person name="Wu L."/>
            <person name="Ma J."/>
        </authorList>
    </citation>
    <scope>NUCLEOTIDE SEQUENCE [LARGE SCALE GENOMIC DNA]</scope>
    <source>
        <strain evidence="17">KCTC 23917</strain>
    </source>
</reference>
<keyword evidence="3 11" id="KW-0813">Transport</keyword>
<dbReference type="InterPro" id="IPR012910">
    <property type="entry name" value="Plug_dom"/>
</dbReference>
<proteinExistence type="inferred from homology"/>
<keyword evidence="17" id="KW-1185">Reference proteome</keyword>
<comment type="caution">
    <text evidence="16">The sequence shown here is derived from an EMBL/GenBank/DDBJ whole genome shotgun (WGS) entry which is preliminary data.</text>
</comment>
<evidence type="ECO:0000313" key="16">
    <source>
        <dbReference type="EMBL" id="GGX31455.1"/>
    </source>
</evidence>
<feature type="domain" description="TonB-dependent receptor-like beta-barrel" evidence="14">
    <location>
        <begin position="296"/>
        <end position="693"/>
    </location>
</feature>
<evidence type="ECO:0000256" key="2">
    <source>
        <dbReference type="ARBA" id="ARBA00009810"/>
    </source>
</evidence>
<dbReference type="Gene3D" id="2.40.170.20">
    <property type="entry name" value="TonB-dependent receptor, beta-barrel domain"/>
    <property type="match status" value="1"/>
</dbReference>
<keyword evidence="8 11" id="KW-0472">Membrane</keyword>
<dbReference type="PROSITE" id="PS52016">
    <property type="entry name" value="TONB_DEPENDENT_REC_3"/>
    <property type="match status" value="1"/>
</dbReference>
<evidence type="ECO:0000256" key="1">
    <source>
        <dbReference type="ARBA" id="ARBA00004571"/>
    </source>
</evidence>
<evidence type="ECO:0000256" key="11">
    <source>
        <dbReference type="PROSITE-ProRule" id="PRU01360"/>
    </source>
</evidence>
<organism evidence="16 17">
    <name type="scientific">Undibacterium squillarum</name>
    <dbReference type="NCBI Taxonomy" id="1131567"/>
    <lineage>
        <taxon>Bacteria</taxon>
        <taxon>Pseudomonadati</taxon>
        <taxon>Pseudomonadota</taxon>
        <taxon>Betaproteobacteria</taxon>
        <taxon>Burkholderiales</taxon>
        <taxon>Oxalobacteraceae</taxon>
        <taxon>Undibacterium</taxon>
    </lineage>
</organism>
<evidence type="ECO:0000259" key="14">
    <source>
        <dbReference type="Pfam" id="PF00593"/>
    </source>
</evidence>
<comment type="subcellular location">
    <subcellularLocation>
        <location evidence="1 11">Cell outer membrane</location>
        <topology evidence="1 11">Multi-pass membrane protein</topology>
    </subcellularLocation>
</comment>
<evidence type="ECO:0000256" key="6">
    <source>
        <dbReference type="ARBA" id="ARBA00022729"/>
    </source>
</evidence>
<evidence type="ECO:0000259" key="15">
    <source>
        <dbReference type="Pfam" id="PF07715"/>
    </source>
</evidence>
<dbReference type="EMBL" id="BMYU01000001">
    <property type="protein sequence ID" value="GGX31455.1"/>
    <property type="molecule type" value="Genomic_DNA"/>
</dbReference>
<dbReference type="Pfam" id="PF07715">
    <property type="entry name" value="Plug"/>
    <property type="match status" value="1"/>
</dbReference>
<dbReference type="InterPro" id="IPR039426">
    <property type="entry name" value="TonB-dep_rcpt-like"/>
</dbReference>
<evidence type="ECO:0000256" key="12">
    <source>
        <dbReference type="RuleBase" id="RU003357"/>
    </source>
</evidence>
<evidence type="ECO:0000256" key="4">
    <source>
        <dbReference type="ARBA" id="ARBA00022452"/>
    </source>
</evidence>
<dbReference type="Pfam" id="PF00593">
    <property type="entry name" value="TonB_dep_Rec_b-barrel"/>
    <property type="match status" value="1"/>
</dbReference>
<dbReference type="Proteomes" id="UP000653343">
    <property type="component" value="Unassembled WGS sequence"/>
</dbReference>
<evidence type="ECO:0000256" key="7">
    <source>
        <dbReference type="ARBA" id="ARBA00023077"/>
    </source>
</evidence>